<dbReference type="EMBL" id="EU016604">
    <property type="protein sequence ID" value="ABZ07603.1"/>
    <property type="molecule type" value="Genomic_DNA"/>
</dbReference>
<dbReference type="AlphaFoldDB" id="B3T4U4"/>
<evidence type="ECO:0008006" key="3">
    <source>
        <dbReference type="Google" id="ProtNLM"/>
    </source>
</evidence>
<evidence type="ECO:0000256" key="1">
    <source>
        <dbReference type="SAM" id="MobiDB-lite"/>
    </source>
</evidence>
<protein>
    <recommendedName>
        <fullName evidence="3">DUF2946 domain-containing protein</fullName>
    </recommendedName>
</protein>
<name>B3T4U4_9ZZZZ</name>
<feature type="compositionally biased region" description="Basic and acidic residues" evidence="1">
    <location>
        <begin position="45"/>
        <end position="61"/>
    </location>
</feature>
<evidence type="ECO:0000313" key="2">
    <source>
        <dbReference type="EMBL" id="ABZ07603.1"/>
    </source>
</evidence>
<feature type="region of interest" description="Disordered" evidence="1">
    <location>
        <begin position="33"/>
        <end position="61"/>
    </location>
</feature>
<proteinExistence type="predicted"/>
<accession>B3T4U4</accession>
<sequence length="121" mass="13431">MRLYRTIILLLLTMFLADTVAASSSLHLPAVSPATAQPAAHQHHATHDHARHDDGAYQHDEQHGDNCRNCHDCLSCFSVLPISIRMSTPDLPPRQVDIAPSLIYFPPALAQWQRPPILPSI</sequence>
<gene>
    <name evidence="2" type="ORF">ALOHA_HF4000ANIW137K11ctg4g4</name>
</gene>
<organism evidence="2">
    <name type="scientific">uncultured marine microorganism HF4000_ANIW137K11</name>
    <dbReference type="NCBI Taxonomy" id="455533"/>
    <lineage>
        <taxon>unclassified sequences</taxon>
        <taxon>environmental samples</taxon>
    </lineage>
</organism>
<reference evidence="2" key="1">
    <citation type="journal article" date="2008" name="ISME J.">
        <title>Genomic patterns of recombination, clonal divergence and environment in marine microbial populations.</title>
        <authorList>
            <person name="Konstantinidis K.T."/>
            <person name="Delong E.F."/>
        </authorList>
    </citation>
    <scope>NUCLEOTIDE SEQUENCE</scope>
</reference>